<feature type="domain" description="DUF5621" evidence="1">
    <location>
        <begin position="287"/>
        <end position="387"/>
    </location>
</feature>
<evidence type="ECO:0000313" key="5">
    <source>
        <dbReference type="Proteomes" id="UP000277577"/>
    </source>
</evidence>
<name>A0A0W0SC70_9GAMM</name>
<evidence type="ECO:0000259" key="1">
    <source>
        <dbReference type="Pfam" id="PF18532"/>
    </source>
</evidence>
<evidence type="ECO:0000313" key="4">
    <source>
        <dbReference type="Proteomes" id="UP000054921"/>
    </source>
</evidence>
<dbReference type="InterPro" id="IPR040945">
    <property type="entry name" value="DUF5621"/>
</dbReference>
<dbReference type="Gene3D" id="1.10.1240.80">
    <property type="match status" value="1"/>
</dbReference>
<dbReference type="EMBL" id="LNXW01000013">
    <property type="protein sequence ID" value="KTC81151.1"/>
    <property type="molecule type" value="Genomic_DNA"/>
</dbReference>
<organism evidence="2 4">
    <name type="scientific">Legionella cherrii</name>
    <dbReference type="NCBI Taxonomy" id="28084"/>
    <lineage>
        <taxon>Bacteria</taxon>
        <taxon>Pseudomonadati</taxon>
        <taxon>Pseudomonadota</taxon>
        <taxon>Gammaproteobacteria</taxon>
        <taxon>Legionellales</taxon>
        <taxon>Legionellaceae</taxon>
        <taxon>Legionella</taxon>
    </lineage>
</organism>
<dbReference type="EMBL" id="LR134173">
    <property type="protein sequence ID" value="VEB33541.1"/>
    <property type="molecule type" value="Genomic_DNA"/>
</dbReference>
<keyword evidence="5" id="KW-1185">Reference proteome</keyword>
<dbReference type="OrthoDB" id="5653059at2"/>
<dbReference type="PATRIC" id="fig|28084.5.peg.3442"/>
<dbReference type="Pfam" id="PF18532">
    <property type="entry name" value="DUF5621"/>
    <property type="match status" value="1"/>
</dbReference>
<gene>
    <name evidence="2" type="ORF">Lche_3171</name>
    <name evidence="3" type="ORF">NCTC11976_00388</name>
</gene>
<dbReference type="Proteomes" id="UP000277577">
    <property type="component" value="Chromosome"/>
</dbReference>
<reference evidence="3 5" key="2">
    <citation type="submission" date="2018-12" db="EMBL/GenBank/DDBJ databases">
        <authorList>
            <consortium name="Pathogen Informatics"/>
        </authorList>
    </citation>
    <scope>NUCLEOTIDE SEQUENCE [LARGE SCALE GENOMIC DNA]</scope>
    <source>
        <strain evidence="3 5">NCTC11976</strain>
    </source>
</reference>
<dbReference type="Proteomes" id="UP000054921">
    <property type="component" value="Unassembled WGS sequence"/>
</dbReference>
<accession>A0A0W0SC70</accession>
<proteinExistence type="predicted"/>
<protein>
    <submittedName>
        <fullName evidence="2">Dot/Icm T4SS effector</fullName>
    </submittedName>
</protein>
<evidence type="ECO:0000313" key="3">
    <source>
        <dbReference type="EMBL" id="VEB33541.1"/>
    </source>
</evidence>
<reference evidence="2 4" key="1">
    <citation type="submission" date="2015-11" db="EMBL/GenBank/DDBJ databases">
        <title>Genomic analysis of 38 Legionella species identifies large and diverse effector repertoires.</title>
        <authorList>
            <person name="Burstein D."/>
            <person name="Amaro F."/>
            <person name="Zusman T."/>
            <person name="Lifshitz Z."/>
            <person name="Cohen O."/>
            <person name="Gilbert J.A."/>
            <person name="Pupko T."/>
            <person name="Shuman H.A."/>
            <person name="Segal G."/>
        </authorList>
    </citation>
    <scope>NUCLEOTIDE SEQUENCE [LARGE SCALE GENOMIC DNA]</scope>
    <source>
        <strain evidence="2 4">ORW</strain>
    </source>
</reference>
<evidence type="ECO:0000313" key="2">
    <source>
        <dbReference type="EMBL" id="KTC81151.1"/>
    </source>
</evidence>
<sequence length="720" mass="82806">MKDTVSFFFLGTDCHRSKYEDVLTAFHQAAASGAEQAGSKVATHLFDGVGSQPDATCTNHPTPGRYIYDPVKKTKVKATDEKLAGIKDIMKLVTGRLLGDGMDDLLFEATLFLQQLILENGGEMPKTVNLHGYSRGADACVRLANLLDNLYPDVKVNLFLVDHVPGAGRADDPNSYIIPKNVQRLETAVMLHEYKPGFDPQDRSRYVFASPHTTKVAIKVYPGWHGKAMLLTPEKKTNHVPKLLHDDLYRFCQETGSLAENAPRPPYKKVMNNQWTKFKDKPAKPLLPQKRFEYYNEMRDCWWLYSKGTALHVRQVLSNHKHYSQDHRLFVNQEHGELFQRLYPKLYQWFYEGKSIDEIEVRMELNRLSEEHDEFYQKFCKINHIEEPGPLPQPRKVTVYFRRPLGATLVDDERSFLEQAIISVTNYEKHLKETNSAPIKFALDRLQKCLDKTANMDDKRATPILKNELRKAVHFLKKNDQQESYLYRQLSKVCHSFQYIDEVSDLLAAHLDNNLTLHPEQQEYITKLKSELNAIKDDPYLSYMEKMKAAKSKVSSLSLHLQSSDDKEFLYNLDAYTLPELLKSLNQLNAPGFSEKSVASDIAKKFEAYSLRIKFWDAVHKLLSNVITLPPFFSAKKSELAHHIYLKLNELDEAGHGNDLGQISTILTQGQQELHENYREEGKLFLREFDKIMIQAHGQLNLEINAFPFTDVNPQIPQNA</sequence>
<dbReference type="RefSeq" id="WP_028381687.1">
    <property type="nucleotide sequence ID" value="NZ_CAAAIT010000007.1"/>
</dbReference>
<dbReference type="AlphaFoldDB" id="A0A0W0SC70"/>